<gene>
    <name evidence="1" type="ORF">B9Z19DRAFT_1061639</name>
</gene>
<dbReference type="EMBL" id="NESQ01000024">
    <property type="protein sequence ID" value="PUU82613.1"/>
    <property type="molecule type" value="Genomic_DNA"/>
</dbReference>
<keyword evidence="2" id="KW-1185">Reference proteome</keyword>
<reference evidence="1 2" key="1">
    <citation type="submission" date="2017-04" db="EMBL/GenBank/DDBJ databases">
        <title>Draft genome sequence of Tuber borchii Vittad., a whitish edible truffle.</title>
        <authorList>
            <consortium name="DOE Joint Genome Institute"/>
            <person name="Murat C."/>
            <person name="Kuo A."/>
            <person name="Barry K.W."/>
            <person name="Clum A."/>
            <person name="Dockter R.B."/>
            <person name="Fauchery L."/>
            <person name="Iotti M."/>
            <person name="Kohler A."/>
            <person name="Labutti K."/>
            <person name="Lindquist E.A."/>
            <person name="Lipzen A."/>
            <person name="Ohm R.A."/>
            <person name="Wang M."/>
            <person name="Grigoriev I.V."/>
            <person name="Zambonelli A."/>
            <person name="Martin F.M."/>
        </authorList>
    </citation>
    <scope>NUCLEOTIDE SEQUENCE [LARGE SCALE GENOMIC DNA]</scope>
    <source>
        <strain evidence="1 2">Tbo3840</strain>
    </source>
</reference>
<evidence type="ECO:0000313" key="2">
    <source>
        <dbReference type="Proteomes" id="UP000244722"/>
    </source>
</evidence>
<evidence type="ECO:0000313" key="1">
    <source>
        <dbReference type="EMBL" id="PUU82613.1"/>
    </source>
</evidence>
<protein>
    <submittedName>
        <fullName evidence="1">Uncharacterized protein</fullName>
    </submittedName>
</protein>
<sequence length="124" mass="13718">MPNSGFSIDTGSFYHLQCPNQSSAIAPLSQSTSNECQSDNRIRPESYSLYEVKGSLHNQFPVYPCSVLLCLRYFQSATGIIPEDLNEIEAFIQQDLAPLVFHTSTETLIYKTPPPSPLPPAPVI</sequence>
<name>A0A2T7A4E3_TUBBO</name>
<comment type="caution">
    <text evidence="1">The sequence shown here is derived from an EMBL/GenBank/DDBJ whole genome shotgun (WGS) entry which is preliminary data.</text>
</comment>
<dbReference type="AlphaFoldDB" id="A0A2T7A4E3"/>
<accession>A0A2T7A4E3</accession>
<proteinExistence type="predicted"/>
<organism evidence="1 2">
    <name type="scientific">Tuber borchii</name>
    <name type="common">White truffle</name>
    <dbReference type="NCBI Taxonomy" id="42251"/>
    <lineage>
        <taxon>Eukaryota</taxon>
        <taxon>Fungi</taxon>
        <taxon>Dikarya</taxon>
        <taxon>Ascomycota</taxon>
        <taxon>Pezizomycotina</taxon>
        <taxon>Pezizomycetes</taxon>
        <taxon>Pezizales</taxon>
        <taxon>Tuberaceae</taxon>
        <taxon>Tuber</taxon>
    </lineage>
</organism>
<dbReference type="Proteomes" id="UP000244722">
    <property type="component" value="Unassembled WGS sequence"/>
</dbReference>